<reference evidence="2" key="1">
    <citation type="submission" date="2020-06" db="EMBL/GenBank/DDBJ databases">
        <authorList>
            <person name="Onetto C."/>
        </authorList>
    </citation>
    <scope>NUCLEOTIDE SEQUENCE</scope>
</reference>
<gene>
    <name evidence="2" type="ORF">AWRI4620_LOCUS9019</name>
</gene>
<proteinExistence type="predicted"/>
<dbReference type="PANTHER" id="PTHR39610:SF2">
    <property type="entry name" value="BZIP DOMAIN-CONTAINING PROTEIN"/>
    <property type="match status" value="1"/>
</dbReference>
<feature type="region of interest" description="Disordered" evidence="1">
    <location>
        <begin position="1"/>
        <end position="36"/>
    </location>
</feature>
<feature type="compositionally biased region" description="Low complexity" evidence="1">
    <location>
        <begin position="22"/>
        <end position="36"/>
    </location>
</feature>
<dbReference type="PANTHER" id="PTHR39610">
    <property type="entry name" value="BZIP DOMAIN-CONTAINING PROTEIN-RELATED"/>
    <property type="match status" value="1"/>
</dbReference>
<dbReference type="EMBL" id="CAINUL010000018">
    <property type="protein sequence ID" value="CAD0114764.1"/>
    <property type="molecule type" value="Genomic_DNA"/>
</dbReference>
<keyword evidence="3" id="KW-1185">Reference proteome</keyword>
<dbReference type="OrthoDB" id="5407781at2759"/>
<name>A0A9N8KMF8_9PEZI</name>
<dbReference type="AlphaFoldDB" id="A0A9N8KMF8"/>
<comment type="caution">
    <text evidence="2">The sequence shown here is derived from an EMBL/GenBank/DDBJ whole genome shotgun (WGS) entry which is preliminary data.</text>
</comment>
<feature type="region of interest" description="Disordered" evidence="1">
    <location>
        <begin position="127"/>
        <end position="194"/>
    </location>
</feature>
<feature type="region of interest" description="Disordered" evidence="1">
    <location>
        <begin position="250"/>
        <end position="291"/>
    </location>
</feature>
<protein>
    <submittedName>
        <fullName evidence="2">Uncharacterized protein</fullName>
    </submittedName>
</protein>
<accession>A0A9N8KMF8</accession>
<feature type="compositionally biased region" description="Low complexity" evidence="1">
    <location>
        <begin position="140"/>
        <end position="187"/>
    </location>
</feature>
<organism evidence="2 3">
    <name type="scientific">Aureobasidium uvarum</name>
    <dbReference type="NCBI Taxonomy" id="2773716"/>
    <lineage>
        <taxon>Eukaryota</taxon>
        <taxon>Fungi</taxon>
        <taxon>Dikarya</taxon>
        <taxon>Ascomycota</taxon>
        <taxon>Pezizomycotina</taxon>
        <taxon>Dothideomycetes</taxon>
        <taxon>Dothideomycetidae</taxon>
        <taxon>Dothideales</taxon>
        <taxon>Saccotheciaceae</taxon>
        <taxon>Aureobasidium</taxon>
    </lineage>
</organism>
<evidence type="ECO:0000313" key="2">
    <source>
        <dbReference type="EMBL" id="CAD0114764.1"/>
    </source>
</evidence>
<evidence type="ECO:0000313" key="3">
    <source>
        <dbReference type="Proteomes" id="UP000745764"/>
    </source>
</evidence>
<sequence>MAPDLNSLPPSPTLRRTPDDMTATTDTHPSPHSPSLSSLQAAAAINAGMRNSNSPRASATQRRRSSLMTNLHLNDAQMPGPGEMQDSHHRAPSLGQMHQELENEQEHQVNRLLHMIRLQQDQIDELHADQPPSDSDTRPRTLSSSSRQQPLPQRPVSLSRHSSQAVSVTSGPRSSSSRSPALRPVASPHDPQREDWLLGANRDESAFYQAETQMLTRENQMLKARIRELGKSYPRVISTCTDDPFVERQLAHPESSPTHHQPPTPHSPAVISPLTSPPIISEPARRPQQQP</sequence>
<evidence type="ECO:0000256" key="1">
    <source>
        <dbReference type="SAM" id="MobiDB-lite"/>
    </source>
</evidence>
<dbReference type="Proteomes" id="UP000745764">
    <property type="component" value="Unassembled WGS sequence"/>
</dbReference>